<comment type="similarity">
    <text evidence="5">Belongs to the SURF1 family.</text>
</comment>
<dbReference type="Proteomes" id="UP001151582">
    <property type="component" value="Unassembled WGS sequence"/>
</dbReference>
<dbReference type="PANTHER" id="PTHR23427:SF2">
    <property type="entry name" value="SURFEIT LOCUS PROTEIN 1"/>
    <property type="match status" value="1"/>
</dbReference>
<keyword evidence="4 5" id="KW-0472">Membrane</keyword>
<keyword evidence="5" id="KW-0496">Mitochondrion</keyword>
<evidence type="ECO:0000256" key="1">
    <source>
        <dbReference type="ARBA" id="ARBA00004370"/>
    </source>
</evidence>
<dbReference type="PROSITE" id="PS50895">
    <property type="entry name" value="SURF1"/>
    <property type="match status" value="1"/>
</dbReference>
<dbReference type="PANTHER" id="PTHR23427">
    <property type="entry name" value="SURFEIT LOCUS PROTEIN"/>
    <property type="match status" value="1"/>
</dbReference>
<name>A0A9W8B1L1_9FUNG</name>
<dbReference type="AlphaFoldDB" id="A0A9W8B1L1"/>
<evidence type="ECO:0000313" key="7">
    <source>
        <dbReference type="Proteomes" id="UP001151582"/>
    </source>
</evidence>
<dbReference type="InterPro" id="IPR002994">
    <property type="entry name" value="Surf1/Shy1"/>
</dbReference>
<gene>
    <name evidence="6" type="primary">SHY1</name>
    <name evidence="6" type="ORF">H4R34_006119</name>
</gene>
<keyword evidence="2 5" id="KW-0812">Transmembrane</keyword>
<keyword evidence="5" id="KW-0999">Mitochondrion inner membrane</keyword>
<evidence type="ECO:0000256" key="3">
    <source>
        <dbReference type="ARBA" id="ARBA00022989"/>
    </source>
</evidence>
<dbReference type="EMBL" id="JANBQB010001867">
    <property type="protein sequence ID" value="KAJ1969903.1"/>
    <property type="molecule type" value="Genomic_DNA"/>
</dbReference>
<dbReference type="CDD" id="cd06662">
    <property type="entry name" value="SURF1"/>
    <property type="match status" value="1"/>
</dbReference>
<sequence>MVVTPLIREDGSKVLVRRGWIAKSKANPATRPESRTIDIATVYGLVRRGEKGNTFSPANRPGQNEWFVTDIDEMAAHTQSAPIFVDAIYDSHTSPPSKLLLQKGIPLGCSSDMAIRNNHMEYIVTWYALAAATAVMYGVLMFQRKQPSQVQQRLKRMNRL</sequence>
<dbReference type="GO" id="GO:0005743">
    <property type="term" value="C:mitochondrial inner membrane"/>
    <property type="evidence" value="ECO:0007669"/>
    <property type="project" value="UniProtKB-SubCell"/>
</dbReference>
<dbReference type="GO" id="GO:0033617">
    <property type="term" value="P:mitochondrial respiratory chain complex IV assembly"/>
    <property type="evidence" value="ECO:0007669"/>
    <property type="project" value="TreeGrafter"/>
</dbReference>
<evidence type="ECO:0000313" key="6">
    <source>
        <dbReference type="EMBL" id="KAJ1969903.1"/>
    </source>
</evidence>
<evidence type="ECO:0000256" key="5">
    <source>
        <dbReference type="RuleBase" id="RU363076"/>
    </source>
</evidence>
<feature type="transmembrane region" description="Helical" evidence="5">
    <location>
        <begin position="123"/>
        <end position="142"/>
    </location>
</feature>
<dbReference type="OrthoDB" id="10040024at2759"/>
<organism evidence="6 7">
    <name type="scientific">Dimargaris verticillata</name>
    <dbReference type="NCBI Taxonomy" id="2761393"/>
    <lineage>
        <taxon>Eukaryota</taxon>
        <taxon>Fungi</taxon>
        <taxon>Fungi incertae sedis</taxon>
        <taxon>Zoopagomycota</taxon>
        <taxon>Kickxellomycotina</taxon>
        <taxon>Dimargaritomycetes</taxon>
        <taxon>Dimargaritales</taxon>
        <taxon>Dimargaritaceae</taxon>
        <taxon>Dimargaris</taxon>
    </lineage>
</organism>
<keyword evidence="7" id="KW-1185">Reference proteome</keyword>
<evidence type="ECO:0000256" key="4">
    <source>
        <dbReference type="ARBA" id="ARBA00023136"/>
    </source>
</evidence>
<comment type="caution">
    <text evidence="5">Lacks conserved residue(s) required for the propagation of feature annotation.</text>
</comment>
<comment type="subcellular location">
    <subcellularLocation>
        <location evidence="1">Membrane</location>
    </subcellularLocation>
    <subcellularLocation>
        <location evidence="5">Mitochondrion inner membrane</location>
        <topology evidence="5">Multi-pass membrane protein</topology>
    </subcellularLocation>
</comment>
<protein>
    <recommendedName>
        <fullName evidence="5">SURF1-like protein</fullName>
    </recommendedName>
</protein>
<evidence type="ECO:0000256" key="2">
    <source>
        <dbReference type="ARBA" id="ARBA00022692"/>
    </source>
</evidence>
<proteinExistence type="inferred from homology"/>
<comment type="caution">
    <text evidence="6">The sequence shown here is derived from an EMBL/GenBank/DDBJ whole genome shotgun (WGS) entry which is preliminary data.</text>
</comment>
<dbReference type="Pfam" id="PF02104">
    <property type="entry name" value="SURF1"/>
    <property type="match status" value="1"/>
</dbReference>
<keyword evidence="3 5" id="KW-1133">Transmembrane helix</keyword>
<accession>A0A9W8B1L1</accession>
<comment type="function">
    <text evidence="5">Probably involved in the biogenesis of the COX complex.</text>
</comment>
<reference evidence="6" key="1">
    <citation type="submission" date="2022-07" db="EMBL/GenBank/DDBJ databases">
        <title>Phylogenomic reconstructions and comparative analyses of Kickxellomycotina fungi.</title>
        <authorList>
            <person name="Reynolds N.K."/>
            <person name="Stajich J.E."/>
            <person name="Barry K."/>
            <person name="Grigoriev I.V."/>
            <person name="Crous P."/>
            <person name="Smith M.E."/>
        </authorList>
    </citation>
    <scope>NUCLEOTIDE SEQUENCE</scope>
    <source>
        <strain evidence="6">RSA 567</strain>
    </source>
</reference>
<dbReference type="InterPro" id="IPR045214">
    <property type="entry name" value="Surf1/Surf4"/>
</dbReference>